<sequence>MAETGNLQIDHNHPLFLQQTDTPGIALIDIKLTGLENYALWSRSMRMALLVKNKLGFIDGTCLKSSYRGELGHQWERCNVMVLLWIGRTISTELQPSIIYASDVRKDEMDLTVLGAGCDCEETKPFLDQFKNVCLLQFLVGLNESYSHVRSEILLKILVLIVNQAYALAVQEKSQRTLSVANSDKEPLTMLAGRGQGFKATRKPGFICDYCGYKGHLKENCYKIICYPPDFKSKKKTQNSGVKRYANVSVGE</sequence>
<dbReference type="Proteomes" id="UP000790787">
    <property type="component" value="Chromosome 4"/>
</dbReference>
<keyword evidence="1" id="KW-1185">Reference proteome</keyword>
<name>A0AC58UBI3_TOBAC</name>
<evidence type="ECO:0000313" key="2">
    <source>
        <dbReference type="RefSeq" id="XP_075106851.1"/>
    </source>
</evidence>
<dbReference type="RefSeq" id="XP_075106851.1">
    <property type="nucleotide sequence ID" value="XM_075250750.1"/>
</dbReference>
<reference evidence="2" key="2">
    <citation type="submission" date="2025-08" db="UniProtKB">
        <authorList>
            <consortium name="RefSeq"/>
        </authorList>
    </citation>
    <scope>IDENTIFICATION</scope>
    <source>
        <tissue evidence="2">Leaf</tissue>
    </source>
</reference>
<reference evidence="1" key="1">
    <citation type="journal article" date="2014" name="Nat. Commun.">
        <title>The tobacco genome sequence and its comparison with those of tomato and potato.</title>
        <authorList>
            <person name="Sierro N."/>
            <person name="Battey J.N."/>
            <person name="Ouadi S."/>
            <person name="Bakaher N."/>
            <person name="Bovet L."/>
            <person name="Willig A."/>
            <person name="Goepfert S."/>
            <person name="Peitsch M.C."/>
            <person name="Ivanov N.V."/>
        </authorList>
    </citation>
    <scope>NUCLEOTIDE SEQUENCE [LARGE SCALE GENOMIC DNA]</scope>
</reference>
<organism evidence="1 2">
    <name type="scientific">Nicotiana tabacum</name>
    <name type="common">Common tobacco</name>
    <dbReference type="NCBI Taxonomy" id="4097"/>
    <lineage>
        <taxon>Eukaryota</taxon>
        <taxon>Viridiplantae</taxon>
        <taxon>Streptophyta</taxon>
        <taxon>Embryophyta</taxon>
        <taxon>Tracheophyta</taxon>
        <taxon>Spermatophyta</taxon>
        <taxon>Magnoliopsida</taxon>
        <taxon>eudicotyledons</taxon>
        <taxon>Gunneridae</taxon>
        <taxon>Pentapetalae</taxon>
        <taxon>asterids</taxon>
        <taxon>lamiids</taxon>
        <taxon>Solanales</taxon>
        <taxon>Solanaceae</taxon>
        <taxon>Nicotianoideae</taxon>
        <taxon>Nicotianeae</taxon>
        <taxon>Nicotiana</taxon>
    </lineage>
</organism>
<accession>A0AC58UBI3</accession>
<proteinExistence type="predicted"/>
<evidence type="ECO:0000313" key="1">
    <source>
        <dbReference type="Proteomes" id="UP000790787"/>
    </source>
</evidence>
<gene>
    <name evidence="2" type="primary">LOC142179862</name>
</gene>
<protein>
    <submittedName>
        <fullName evidence="2">Uncharacterized protein LOC142179862</fullName>
    </submittedName>
</protein>